<comment type="subcellular location">
    <subcellularLocation>
        <location evidence="7">Cell membrane</location>
        <topology evidence="7">Multi-pass membrane protein</topology>
    </subcellularLocation>
</comment>
<evidence type="ECO:0000256" key="6">
    <source>
        <dbReference type="ARBA" id="ARBA00023306"/>
    </source>
</evidence>
<evidence type="ECO:0000256" key="5">
    <source>
        <dbReference type="ARBA" id="ARBA00023136"/>
    </source>
</evidence>
<dbReference type="EMBL" id="VULO01000005">
    <property type="protein sequence ID" value="MSS84063.1"/>
    <property type="molecule type" value="Genomic_DNA"/>
</dbReference>
<evidence type="ECO:0000256" key="4">
    <source>
        <dbReference type="ARBA" id="ARBA00022989"/>
    </source>
</evidence>
<accession>A0A6N7W6E5</accession>
<feature type="transmembrane region" description="Helical" evidence="7">
    <location>
        <begin position="70"/>
        <end position="89"/>
    </location>
</feature>
<keyword evidence="6 7" id="KW-0131">Cell cycle</keyword>
<evidence type="ECO:0000256" key="1">
    <source>
        <dbReference type="ARBA" id="ARBA00022475"/>
    </source>
</evidence>
<evidence type="ECO:0000256" key="7">
    <source>
        <dbReference type="HAMAP-Rule" id="MF_00631"/>
    </source>
</evidence>
<dbReference type="AlphaFoldDB" id="A0A6N7W6E5"/>
<dbReference type="RefSeq" id="WP_318656542.1">
    <property type="nucleotide sequence ID" value="NZ_VULO01000005.1"/>
</dbReference>
<sequence length="90" mass="10400">MADNKDKSREKAARARAEEQSEIPSWTDGIPLSPSWWAPVFITLLIVGLLWIVIFYFSSYQFPIPGIRNWNLLIGIGIMMVGFIMTLKWR</sequence>
<keyword evidence="10" id="KW-1185">Reference proteome</keyword>
<reference evidence="9 10" key="1">
    <citation type="submission" date="2019-08" db="EMBL/GenBank/DDBJ databases">
        <title>In-depth cultivation of the pig gut microbiome towards novel bacterial diversity and tailored functional studies.</title>
        <authorList>
            <person name="Wylensek D."/>
            <person name="Hitch T.C.A."/>
            <person name="Clavel T."/>
        </authorList>
    </citation>
    <scope>NUCLEOTIDE SEQUENCE [LARGE SCALE GENOMIC DNA]</scope>
    <source>
        <strain evidence="9 10">WB03_NA08</strain>
    </source>
</reference>
<evidence type="ECO:0000313" key="10">
    <source>
        <dbReference type="Proteomes" id="UP000470875"/>
    </source>
</evidence>
<evidence type="ECO:0000256" key="8">
    <source>
        <dbReference type="SAM" id="MobiDB-lite"/>
    </source>
</evidence>
<dbReference type="GO" id="GO:0051301">
    <property type="term" value="P:cell division"/>
    <property type="evidence" value="ECO:0007669"/>
    <property type="project" value="UniProtKB-UniRule"/>
</dbReference>
<feature type="transmembrane region" description="Helical" evidence="7">
    <location>
        <begin position="36"/>
        <end position="58"/>
    </location>
</feature>
<evidence type="ECO:0000256" key="3">
    <source>
        <dbReference type="ARBA" id="ARBA00022692"/>
    </source>
</evidence>
<gene>
    <name evidence="7" type="primary">crgA</name>
    <name evidence="9" type="ORF">FYJ24_04640</name>
</gene>
<keyword evidence="5 7" id="KW-0472">Membrane</keyword>
<keyword evidence="3 7" id="KW-0812">Transmembrane</keyword>
<proteinExistence type="inferred from homology"/>
<comment type="function">
    <text evidence="7">Involved in cell division.</text>
</comment>
<dbReference type="GO" id="GO:0005886">
    <property type="term" value="C:plasma membrane"/>
    <property type="evidence" value="ECO:0007669"/>
    <property type="project" value="UniProtKB-SubCell"/>
</dbReference>
<name>A0A6N7W6E5_9ACTO</name>
<dbReference type="Pfam" id="PF06781">
    <property type="entry name" value="CrgA"/>
    <property type="match status" value="1"/>
</dbReference>
<evidence type="ECO:0000313" key="9">
    <source>
        <dbReference type="EMBL" id="MSS84063.1"/>
    </source>
</evidence>
<comment type="caution">
    <text evidence="9">The sequence shown here is derived from an EMBL/GenBank/DDBJ whole genome shotgun (WGS) entry which is preliminary data.</text>
</comment>
<keyword evidence="2 7" id="KW-0132">Cell division</keyword>
<keyword evidence="1 7" id="KW-1003">Cell membrane</keyword>
<protein>
    <recommendedName>
        <fullName evidence="7">Cell division protein CrgA</fullName>
    </recommendedName>
</protein>
<dbReference type="HAMAP" id="MF_00631">
    <property type="entry name" value="CrgA"/>
    <property type="match status" value="1"/>
</dbReference>
<dbReference type="InterPro" id="IPR009619">
    <property type="entry name" value="CrgA"/>
</dbReference>
<dbReference type="Proteomes" id="UP000470875">
    <property type="component" value="Unassembled WGS sequence"/>
</dbReference>
<comment type="similarity">
    <text evidence="7">Belongs to the CrgA family.</text>
</comment>
<evidence type="ECO:0000256" key="2">
    <source>
        <dbReference type="ARBA" id="ARBA00022618"/>
    </source>
</evidence>
<keyword evidence="4 7" id="KW-1133">Transmembrane helix</keyword>
<feature type="compositionally biased region" description="Basic and acidic residues" evidence="8">
    <location>
        <begin position="1"/>
        <end position="19"/>
    </location>
</feature>
<feature type="region of interest" description="Disordered" evidence="8">
    <location>
        <begin position="1"/>
        <end position="21"/>
    </location>
</feature>
<organism evidence="9 10">
    <name type="scientific">Scrofimicrobium canadense</name>
    <dbReference type="NCBI Taxonomy" id="2652290"/>
    <lineage>
        <taxon>Bacteria</taxon>
        <taxon>Bacillati</taxon>
        <taxon>Actinomycetota</taxon>
        <taxon>Actinomycetes</taxon>
        <taxon>Actinomycetales</taxon>
        <taxon>Actinomycetaceae</taxon>
        <taxon>Scrofimicrobium</taxon>
    </lineage>
</organism>